<dbReference type="InterPro" id="IPR018246">
    <property type="entry name" value="AP_endonuc_F2_Zn_BS"/>
</dbReference>
<keyword evidence="5 7" id="KW-0862">Zinc</keyword>
<dbReference type="NCBIfam" id="NF002196">
    <property type="entry name" value="PRK01060.1-1"/>
    <property type="match status" value="1"/>
</dbReference>
<keyword evidence="7 9" id="KW-0255">Endonuclease</keyword>
<dbReference type="PANTHER" id="PTHR21445">
    <property type="entry name" value="ENDONUCLEASE IV ENDODEOXYRIBONUCLEASE IV"/>
    <property type="match status" value="1"/>
</dbReference>
<evidence type="ECO:0000313" key="9">
    <source>
        <dbReference type="EMBL" id="VEU82183.1"/>
    </source>
</evidence>
<evidence type="ECO:0000256" key="6">
    <source>
        <dbReference type="ARBA" id="ARBA00023204"/>
    </source>
</evidence>
<evidence type="ECO:0000256" key="2">
    <source>
        <dbReference type="ARBA" id="ARBA00022723"/>
    </source>
</evidence>
<dbReference type="PROSITE" id="PS00731">
    <property type="entry name" value="AP_NUCLEASE_F2_3"/>
    <property type="match status" value="1"/>
</dbReference>
<dbReference type="EMBL" id="LR215050">
    <property type="protein sequence ID" value="VEU82183.1"/>
    <property type="molecule type" value="Genomic_DNA"/>
</dbReference>
<dbReference type="GO" id="GO:0008270">
    <property type="term" value="F:zinc ion binding"/>
    <property type="evidence" value="ECO:0007669"/>
    <property type="project" value="UniProtKB-UniRule"/>
</dbReference>
<feature type="binding site" evidence="7">
    <location>
        <position position="182"/>
    </location>
    <ligand>
        <name>Zn(2+)</name>
        <dbReference type="ChEBI" id="CHEBI:29105"/>
        <label>2</label>
    </ligand>
</feature>
<dbReference type="InterPro" id="IPR001719">
    <property type="entry name" value="AP_endonuc_2"/>
</dbReference>
<dbReference type="KEGG" id="ahk:NCTC10172_00190"/>
<evidence type="ECO:0000256" key="3">
    <source>
        <dbReference type="ARBA" id="ARBA00022763"/>
    </source>
</evidence>
<evidence type="ECO:0000256" key="4">
    <source>
        <dbReference type="ARBA" id="ARBA00022801"/>
    </source>
</evidence>
<comment type="cofactor">
    <cofactor evidence="7">
        <name>Zn(2+)</name>
        <dbReference type="ChEBI" id="CHEBI:29105"/>
    </cofactor>
    <text evidence="7">Binds 3 Zn(2+) ions.</text>
</comment>
<feature type="binding site" evidence="7">
    <location>
        <position position="232"/>
    </location>
    <ligand>
        <name>Zn(2+)</name>
        <dbReference type="ChEBI" id="CHEBI:29105"/>
        <label>3</label>
    </ligand>
</feature>
<dbReference type="GO" id="GO:0003677">
    <property type="term" value="F:DNA binding"/>
    <property type="evidence" value="ECO:0007669"/>
    <property type="project" value="InterPro"/>
</dbReference>
<evidence type="ECO:0000259" key="8">
    <source>
        <dbReference type="Pfam" id="PF01261"/>
    </source>
</evidence>
<dbReference type="InterPro" id="IPR013022">
    <property type="entry name" value="Xyl_isomerase-like_TIM-brl"/>
</dbReference>
<feature type="domain" description="Xylose isomerase-like TIM barrel" evidence="8">
    <location>
        <begin position="26"/>
        <end position="281"/>
    </location>
</feature>
<keyword evidence="6 7" id="KW-0234">DNA repair</keyword>
<dbReference type="SUPFAM" id="SSF51658">
    <property type="entry name" value="Xylose isomerase-like"/>
    <property type="match status" value="1"/>
</dbReference>
<evidence type="ECO:0000256" key="7">
    <source>
        <dbReference type="HAMAP-Rule" id="MF_00152"/>
    </source>
</evidence>
<feature type="binding site" evidence="7">
    <location>
        <position position="262"/>
    </location>
    <ligand>
        <name>Zn(2+)</name>
        <dbReference type="ChEBI" id="CHEBI:29105"/>
        <label>2</label>
    </ligand>
</feature>
<dbReference type="GO" id="GO:0003906">
    <property type="term" value="F:DNA-(apurinic or apyrimidinic site) endonuclease activity"/>
    <property type="evidence" value="ECO:0007669"/>
    <property type="project" value="TreeGrafter"/>
</dbReference>
<comment type="function">
    <text evidence="7">Endonuclease IV plays a role in DNA repair. It cleaves phosphodiester bonds at apurinic or apyrimidinic (AP) sites, generating a 3'-hydroxyl group and a 5'-terminal sugar phosphate.</text>
</comment>
<dbReference type="HAMAP" id="MF_00152">
    <property type="entry name" value="Nfo"/>
    <property type="match status" value="1"/>
</dbReference>
<feature type="binding site" evidence="7">
    <location>
        <position position="71"/>
    </location>
    <ligand>
        <name>Zn(2+)</name>
        <dbReference type="ChEBI" id="CHEBI:29105"/>
        <label>1</label>
    </ligand>
</feature>
<keyword evidence="3 7" id="KW-0227">DNA damage</keyword>
<keyword evidence="2 7" id="KW-0479">Metal-binding</keyword>
<organism evidence="9 10">
    <name type="scientific">Acholeplasma hippikon</name>
    <dbReference type="NCBI Taxonomy" id="264636"/>
    <lineage>
        <taxon>Bacteria</taxon>
        <taxon>Bacillati</taxon>
        <taxon>Mycoplasmatota</taxon>
        <taxon>Mollicutes</taxon>
        <taxon>Acholeplasmatales</taxon>
        <taxon>Acholeplasmataceae</taxon>
        <taxon>Acholeplasma</taxon>
    </lineage>
</organism>
<dbReference type="PROSITE" id="PS51432">
    <property type="entry name" value="AP_NUCLEASE_F2_4"/>
    <property type="match status" value="1"/>
</dbReference>
<keyword evidence="10" id="KW-1185">Reference proteome</keyword>
<dbReference type="RefSeq" id="WP_035369051.1">
    <property type="nucleotide sequence ID" value="NZ_LR215050.1"/>
</dbReference>
<feature type="binding site" evidence="7">
    <location>
        <position position="111"/>
    </location>
    <ligand>
        <name>Zn(2+)</name>
        <dbReference type="ChEBI" id="CHEBI:29105"/>
        <label>1</label>
    </ligand>
</feature>
<dbReference type="PROSITE" id="PS00730">
    <property type="entry name" value="AP_NUCLEASE_F2_2"/>
    <property type="match status" value="1"/>
</dbReference>
<dbReference type="PROSITE" id="PS00729">
    <property type="entry name" value="AP_NUCLEASE_F2_1"/>
    <property type="match status" value="1"/>
</dbReference>
<feature type="binding site" evidence="7">
    <location>
        <position position="217"/>
    </location>
    <ligand>
        <name>Zn(2+)</name>
        <dbReference type="ChEBI" id="CHEBI:29105"/>
        <label>2</label>
    </ligand>
</feature>
<dbReference type="CDD" id="cd00019">
    <property type="entry name" value="AP2Ec"/>
    <property type="match status" value="1"/>
</dbReference>
<dbReference type="PANTHER" id="PTHR21445:SF0">
    <property type="entry name" value="APURINIC-APYRIMIDINIC ENDONUCLEASE"/>
    <property type="match status" value="1"/>
</dbReference>
<evidence type="ECO:0000256" key="5">
    <source>
        <dbReference type="ARBA" id="ARBA00022833"/>
    </source>
</evidence>
<name>A0A449BIE1_9MOLU</name>
<accession>A0A449BIE1</accession>
<dbReference type="EC" id="3.1.21.2" evidence="7"/>
<evidence type="ECO:0000256" key="1">
    <source>
        <dbReference type="ARBA" id="ARBA00005340"/>
    </source>
</evidence>
<keyword evidence="7" id="KW-0540">Nuclease</keyword>
<feature type="binding site" evidence="7">
    <location>
        <position position="185"/>
    </location>
    <ligand>
        <name>Zn(2+)</name>
        <dbReference type="ChEBI" id="CHEBI:29105"/>
        <label>3</label>
    </ligand>
</feature>
<feature type="binding site" evidence="7">
    <location>
        <position position="148"/>
    </location>
    <ligand>
        <name>Zn(2+)</name>
        <dbReference type="ChEBI" id="CHEBI:29105"/>
        <label>2</label>
    </ligand>
</feature>
<dbReference type="NCBIfam" id="TIGR00587">
    <property type="entry name" value="nfo"/>
    <property type="match status" value="1"/>
</dbReference>
<comment type="similarity">
    <text evidence="1 7">Belongs to the AP endonuclease 2 family.</text>
</comment>
<dbReference type="Gene3D" id="3.20.20.150">
    <property type="entry name" value="Divalent-metal-dependent TIM barrel enzymes"/>
    <property type="match status" value="1"/>
</dbReference>
<dbReference type="GO" id="GO:0006284">
    <property type="term" value="P:base-excision repair"/>
    <property type="evidence" value="ECO:0007669"/>
    <property type="project" value="TreeGrafter"/>
</dbReference>
<dbReference type="GO" id="GO:0008833">
    <property type="term" value="F:deoxyribonuclease IV (phage-T4-induced) activity"/>
    <property type="evidence" value="ECO:0007669"/>
    <property type="project" value="UniProtKB-UniRule"/>
</dbReference>
<feature type="binding site" evidence="7">
    <location>
        <position position="230"/>
    </location>
    <ligand>
        <name>Zn(2+)</name>
        <dbReference type="ChEBI" id="CHEBI:29105"/>
        <label>3</label>
    </ligand>
</feature>
<gene>
    <name evidence="7 9" type="primary">nfo</name>
    <name evidence="9" type="ORF">NCTC10172_00190</name>
</gene>
<dbReference type="GO" id="GO:0008081">
    <property type="term" value="F:phosphoric diester hydrolase activity"/>
    <property type="evidence" value="ECO:0007669"/>
    <property type="project" value="TreeGrafter"/>
</dbReference>
<dbReference type="SMART" id="SM00518">
    <property type="entry name" value="AP2Ec"/>
    <property type="match status" value="1"/>
</dbReference>
<dbReference type="FunFam" id="3.20.20.150:FF:000001">
    <property type="entry name" value="Probable endonuclease 4"/>
    <property type="match status" value="1"/>
</dbReference>
<dbReference type="Pfam" id="PF01261">
    <property type="entry name" value="AP_endonuc_2"/>
    <property type="match status" value="1"/>
</dbReference>
<dbReference type="AlphaFoldDB" id="A0A449BIE1"/>
<feature type="binding site" evidence="7">
    <location>
        <position position="148"/>
    </location>
    <ligand>
        <name>Zn(2+)</name>
        <dbReference type="ChEBI" id="CHEBI:29105"/>
        <label>1</label>
    </ligand>
</feature>
<dbReference type="InterPro" id="IPR036237">
    <property type="entry name" value="Xyl_isomerase-like_sf"/>
</dbReference>
<evidence type="ECO:0000313" key="10">
    <source>
        <dbReference type="Proteomes" id="UP000290909"/>
    </source>
</evidence>
<sequence>MLLLGSHVGLSGSEMYLGSIKEALGYEATAMMVYTGAPQNTIRKPLESMKIEEALAYMKEHDFDIKNVVVHAPYIINLCNPDAEKRAFAIEFLTKEIIRTAAMGANQIVLHPGSAVGGDREEAVRWIAEGINQINENTKDLSVRIALETMAGKGNEIGRTFEEIRAIIDLVQNQERVSVCFDTCHVSDSGYDLKNDYQNVMKHFDEVVGLNRISVIHVNDSKNEMGARKDRHENIGFGYLGFDRLVTIIYDERFVNIPKILETPYVEELPPYYHEIKMIKNKTFVPSLKEDIKNNIE</sequence>
<proteinExistence type="inferred from homology"/>
<reference evidence="9 10" key="1">
    <citation type="submission" date="2019-01" db="EMBL/GenBank/DDBJ databases">
        <authorList>
            <consortium name="Pathogen Informatics"/>
        </authorList>
    </citation>
    <scope>NUCLEOTIDE SEQUENCE [LARGE SCALE GENOMIC DNA]</scope>
    <source>
        <strain evidence="9 10">NCTC10172</strain>
    </source>
</reference>
<protein>
    <recommendedName>
        <fullName evidence="7">Probable endonuclease 4</fullName>
        <ecNumber evidence="7">3.1.21.2</ecNumber>
    </recommendedName>
    <alternativeName>
        <fullName evidence="7">Endodeoxyribonuclease IV</fullName>
    </alternativeName>
    <alternativeName>
        <fullName evidence="7">Endonuclease IV</fullName>
    </alternativeName>
</protein>
<keyword evidence="4 7" id="KW-0378">Hydrolase</keyword>
<comment type="catalytic activity">
    <reaction evidence="7">
        <text>Endonucleolytic cleavage to 5'-phosphooligonucleotide end-products.</text>
        <dbReference type="EC" id="3.1.21.2"/>
    </reaction>
</comment>
<dbReference type="STRING" id="1408416.GCA_000702765_00745"/>
<dbReference type="Proteomes" id="UP000290909">
    <property type="component" value="Chromosome"/>
</dbReference>